<dbReference type="EMBL" id="JAEFBK010000008">
    <property type="protein sequence ID" value="KAG7578936.1"/>
    <property type="molecule type" value="Genomic_DNA"/>
</dbReference>
<feature type="compositionally biased region" description="Basic and acidic residues" evidence="1">
    <location>
        <begin position="443"/>
        <end position="459"/>
    </location>
</feature>
<dbReference type="PANTHER" id="PTHR33116">
    <property type="entry name" value="REVERSE TRANSCRIPTASE ZINC-BINDING DOMAIN-CONTAINING PROTEIN-RELATED-RELATED"/>
    <property type="match status" value="1"/>
</dbReference>
<organism evidence="3 4">
    <name type="scientific">Arabidopsis thaliana x Arabidopsis arenosa</name>
    <dbReference type="NCBI Taxonomy" id="1240361"/>
    <lineage>
        <taxon>Eukaryota</taxon>
        <taxon>Viridiplantae</taxon>
        <taxon>Streptophyta</taxon>
        <taxon>Embryophyta</taxon>
        <taxon>Tracheophyta</taxon>
        <taxon>Spermatophyta</taxon>
        <taxon>Magnoliopsida</taxon>
        <taxon>eudicotyledons</taxon>
        <taxon>Gunneridae</taxon>
        <taxon>Pentapetalae</taxon>
        <taxon>rosids</taxon>
        <taxon>malvids</taxon>
        <taxon>Brassicales</taxon>
        <taxon>Brassicaceae</taxon>
        <taxon>Camelineae</taxon>
        <taxon>Arabidopsis</taxon>
    </lineage>
</organism>
<dbReference type="InterPro" id="IPR025558">
    <property type="entry name" value="DUF4283"/>
</dbReference>
<keyword evidence="3" id="KW-0540">Nuclease</keyword>
<dbReference type="Proteomes" id="UP000694240">
    <property type="component" value="Chromosome 8"/>
</dbReference>
<dbReference type="CDD" id="cd01650">
    <property type="entry name" value="RT_nLTR_like"/>
    <property type="match status" value="1"/>
</dbReference>
<feature type="domain" description="Reverse transcriptase" evidence="2">
    <location>
        <begin position="919"/>
        <end position="1197"/>
    </location>
</feature>
<keyword evidence="3" id="KW-0378">Hydrolase</keyword>
<feature type="region of interest" description="Disordered" evidence="1">
    <location>
        <begin position="425"/>
        <end position="473"/>
    </location>
</feature>
<dbReference type="InterPro" id="IPR026960">
    <property type="entry name" value="RVT-Znf"/>
</dbReference>
<evidence type="ECO:0000256" key="1">
    <source>
        <dbReference type="SAM" id="MobiDB-lite"/>
    </source>
</evidence>
<accession>A0A8T2AYV0</accession>
<evidence type="ECO:0000259" key="2">
    <source>
        <dbReference type="PROSITE" id="PS50878"/>
    </source>
</evidence>
<dbReference type="Pfam" id="PF13966">
    <property type="entry name" value="zf-RVT"/>
    <property type="match status" value="1"/>
</dbReference>
<dbReference type="InterPro" id="IPR005135">
    <property type="entry name" value="Endo/exonuclease/phosphatase"/>
</dbReference>
<dbReference type="PROSITE" id="PS50878">
    <property type="entry name" value="RT_POL"/>
    <property type="match status" value="1"/>
</dbReference>
<dbReference type="Pfam" id="PF00078">
    <property type="entry name" value="RVT_1"/>
    <property type="match status" value="1"/>
</dbReference>
<gene>
    <name evidence="3" type="ORF">ISN45_Aa03g031010</name>
</gene>
<dbReference type="PANTHER" id="PTHR33116:SF84">
    <property type="entry name" value="RNA-DIRECTED DNA POLYMERASE"/>
    <property type="match status" value="1"/>
</dbReference>
<keyword evidence="4" id="KW-1185">Reference proteome</keyword>
<reference evidence="3 4" key="1">
    <citation type="submission" date="2020-12" db="EMBL/GenBank/DDBJ databases">
        <title>Concerted genomic and epigenomic changes stabilize Arabidopsis allopolyploids.</title>
        <authorList>
            <person name="Chen Z."/>
        </authorList>
    </citation>
    <scope>NUCLEOTIDE SEQUENCE [LARGE SCALE GENOMIC DNA]</scope>
    <source>
        <strain evidence="3">Allo738</strain>
        <tissue evidence="3">Leaf</tissue>
    </source>
</reference>
<proteinExistence type="predicted"/>
<evidence type="ECO:0000313" key="4">
    <source>
        <dbReference type="Proteomes" id="UP000694240"/>
    </source>
</evidence>
<feature type="compositionally biased region" description="Polar residues" evidence="1">
    <location>
        <begin position="425"/>
        <end position="435"/>
    </location>
</feature>
<protein>
    <submittedName>
        <fullName evidence="3">Endonuclease/exonuclease/phosphatase superfamily</fullName>
    </submittedName>
</protein>
<dbReference type="Pfam" id="PF03372">
    <property type="entry name" value="Exo_endo_phos"/>
    <property type="match status" value="1"/>
</dbReference>
<dbReference type="Pfam" id="PF14111">
    <property type="entry name" value="DUF4283"/>
    <property type="match status" value="1"/>
</dbReference>
<comment type="caution">
    <text evidence="3">The sequence shown here is derived from an EMBL/GenBank/DDBJ whole genome shotgun (WGS) entry which is preliminary data.</text>
</comment>
<evidence type="ECO:0000313" key="3">
    <source>
        <dbReference type="EMBL" id="KAG7578936.1"/>
    </source>
</evidence>
<name>A0A8T2AYV0_9BRAS</name>
<dbReference type="GO" id="GO:0004519">
    <property type="term" value="F:endonuclease activity"/>
    <property type="evidence" value="ECO:0007669"/>
    <property type="project" value="UniProtKB-KW"/>
</dbReference>
<keyword evidence="3" id="KW-0255">Endonuclease</keyword>
<dbReference type="InterPro" id="IPR000477">
    <property type="entry name" value="RT_dom"/>
</dbReference>
<sequence>MPPAASPSRQGGSPVLEDGVLSPVVVASQSEEFPELKRGEGEEISLSSHSKKVQEVSSSSQTMVNQNTKRSFLQVAQKRVFTQQKFVVSEVDGCEKVVVPKDVFVGAKPLWEDFVIGKFLNEKAPHVGKIHMIVNKIWRLGDRTSLIDVFAVNESTVKFRIRNEGMRHRILNRGMWNIMDIPMIVSKWTPFADEAQPAMKSIPLWVTLLNVPPTLFTDKGLEFLASAVGKPSRLHPKTENCVSFDEAQILVEADLTKELPKEYLFTGEEEGELDTIIRYSYPWLPPRCTCCKKWGHLYSNCLARKDKDVPNLIKAQEIIKEKETNDSPIIPETETATTITDCAIEEEKNKEVAVEKIAEETEGWVTPKSGGRSSPGTKKDELRFGEVSLLTNTYSVLELEGEETEIDKTEDLAGKDSVTNPITSANIVNVSTQKQGAAAKSRSQKEGSLRPSLPRESKTAHKTLSHLQAPSTRDSSRDQIWLLIGNESKGGEGSEHNVRLSPFYKSDQVITCSVKLENQEEEFFASFVYASNQVEERRVLWQELRDHADSPIFHHKPWLIIGDFNVTLDMAEHSKVDDNPLVTLGMRDFQALVNYCSISDMASHGPLYTWCNKRENDLILKKLDRVLMNDAWLRAFPQAYNVFEAGGCSDHLRGRIMQIGEVSRVTHRRKPFKFVNVLIEMPEFLPMVENHWKESEELFLSTSTLFRFSKKLKGLKPKLRILAKERVGDLVKKAKEAYDILCQKQQANLMNPSTILMEEENEAYKRWELVAGLEEKYLKQKSKLHWLNVGDQNNKMFHRAAAIREATNSIKEVLCPDGRVLIHEDDIKAEAENHFREFLQHVPHDFEGTTVEELQHLLHFRCSDLDHQNLTRVVSGEEIKKVLFSMPNDKSPGPDGYTSEFYKAAWELIGTEFILAVQSFFAKGFLPKGINSTILALIPKKKGAKEMKDFRPISCCNVLYKVISKIIANRLKVVLPRFIAANQSAFVQDRLLIENVLLATELVKDYHKDSISSRCAIKIDISKAFDSVQWSFLSKVLSALNFPPTFIHWIMLCVSTASFSVQVNGELAGYFRSSRGLRQGCSLSPYLFVISMDVLSKLLDRAAEEKKFGYHPRCKKLGLTHLSFADDLMVLSDGRVRSVEGIVKVFSDFAKYSGLKISMEKSTLYLAGNTVAPTGQIASRFPFEIGHLPVRYLGLPLVTKRLSAADYRPLVEQIRKRIESWTSRFLSFAGRLNLISSILWSICNFWLAAYRLPNACIREVEKLCSAFLWSGTDLNSHKAKISWEQVCRPKQEGGLGLRSLKEANTVCCLKLIWRIVSHSNSLWVNWIQTFILKQDSLWSLTNGTTVGSWIWKKLLKYRTMAKPFCRVEVCNGEKTFFWYDNWSSMGSLLENVGSRGFIDMGISKTSSLANAWTNHRRRRHRTGLLNIIEDELHLQRQQRNGNEDRFLWRGKNDTFRPKFSTKDTWNHIRTTATTVSWHRGVWFAHATPKYSFCMWLAAHNRLSTGDRMIKWNHGTPGNCVLCQHHLETRDHLYFSCQYSSKIWAALAKGLLKARYTTDWSLILDYISNQRLERVEGFLIRYVLQVAVYMIWKERNGRRHGESPHSEECLIAWIDKQVRNRISAIRIQGDMRFEAAYQTWIKAKP</sequence>